<evidence type="ECO:0000313" key="1">
    <source>
        <dbReference type="EMBL" id="MDA3733194.1"/>
    </source>
</evidence>
<reference evidence="1" key="1">
    <citation type="journal article" date="2023" name="Int. J. Syst. Evol. Microbiol.">
        <title>&lt;i&gt;Holtiella tumoricola&lt;/i&gt; gen. nov. sp. nov., isolated from a human clinical sample.</title>
        <authorList>
            <person name="Allen-Vercoe E."/>
            <person name="Daigneault M.C."/>
            <person name="Vancuren S.J."/>
            <person name="Cochrane K."/>
            <person name="O'Neal L.L."/>
            <person name="Sankaranarayanan K."/>
            <person name="Lawson P.A."/>
        </authorList>
    </citation>
    <scope>NUCLEOTIDE SEQUENCE</scope>
    <source>
        <strain evidence="1">CC70A</strain>
    </source>
</reference>
<sequence length="88" mass="10336">MHIIPIPKGLATELVIKNESNSDRRSLLNKEWKFCIENEVKIRNKARQTYSKVINRVNESVVKNSCDFRLLEQACQTYINKQIDITKE</sequence>
<dbReference type="GO" id="GO:0004521">
    <property type="term" value="F:RNA endonuclease activity"/>
    <property type="evidence" value="ECO:0007669"/>
    <property type="project" value="InterPro"/>
</dbReference>
<dbReference type="GO" id="GO:0003723">
    <property type="term" value="F:RNA binding"/>
    <property type="evidence" value="ECO:0007669"/>
    <property type="project" value="InterPro"/>
</dbReference>
<proteinExistence type="predicted"/>
<name>A0AA42DR85_9FIRM</name>
<dbReference type="InterPro" id="IPR053735">
    <property type="entry name" value="Type_III_TA_endoRNase"/>
</dbReference>
<dbReference type="InterPro" id="IPR025911">
    <property type="entry name" value="ToxN/AbiQ_toxin"/>
</dbReference>
<dbReference type="Gene3D" id="3.10.129.130">
    <property type="match status" value="1"/>
</dbReference>
<dbReference type="Proteomes" id="UP001169242">
    <property type="component" value="Unassembled WGS sequence"/>
</dbReference>
<evidence type="ECO:0000313" key="2">
    <source>
        <dbReference type="Proteomes" id="UP001169242"/>
    </source>
</evidence>
<dbReference type="RefSeq" id="WP_271013080.1">
    <property type="nucleotide sequence ID" value="NZ_JAQIFT010000061.1"/>
</dbReference>
<dbReference type="EMBL" id="JAQIFT010000061">
    <property type="protein sequence ID" value="MDA3733194.1"/>
    <property type="molecule type" value="Genomic_DNA"/>
</dbReference>
<protein>
    <submittedName>
        <fullName evidence="1">Type III toxin-antitoxin system ToxN/AbiQ family toxin</fullName>
    </submittedName>
</protein>
<comment type="caution">
    <text evidence="1">The sequence shown here is derived from an EMBL/GenBank/DDBJ whole genome shotgun (WGS) entry which is preliminary data.</text>
</comment>
<dbReference type="Pfam" id="PF13958">
    <property type="entry name" value="ToxN_toxin"/>
    <property type="match status" value="1"/>
</dbReference>
<gene>
    <name evidence="1" type="ORF">PBV87_17085</name>
</gene>
<keyword evidence="2" id="KW-1185">Reference proteome</keyword>
<dbReference type="AlphaFoldDB" id="A0AA42DR85"/>
<accession>A0AA42DR85</accession>
<organism evidence="1 2">
    <name type="scientific">Holtiella tumoricola</name>
    <dbReference type="NCBI Taxonomy" id="3018743"/>
    <lineage>
        <taxon>Bacteria</taxon>
        <taxon>Bacillati</taxon>
        <taxon>Bacillota</taxon>
        <taxon>Clostridia</taxon>
        <taxon>Lachnospirales</taxon>
        <taxon>Cellulosilyticaceae</taxon>
        <taxon>Holtiella</taxon>
    </lineage>
</organism>